<evidence type="ECO:0000256" key="6">
    <source>
        <dbReference type="ARBA" id="ARBA00023014"/>
    </source>
</evidence>
<gene>
    <name evidence="9" type="ORF">EDC65_3933</name>
</gene>
<name>A0A3N1L0M3_9PROT</name>
<dbReference type="InterPro" id="IPR017927">
    <property type="entry name" value="FAD-bd_FR_type"/>
</dbReference>
<dbReference type="PRINTS" id="PR00409">
    <property type="entry name" value="PHDIOXRDTASE"/>
</dbReference>
<dbReference type="SUPFAM" id="SSF63380">
    <property type="entry name" value="Riboflavin synthase domain-like"/>
    <property type="match status" value="1"/>
</dbReference>
<dbReference type="RefSeq" id="WP_123692613.1">
    <property type="nucleotide sequence ID" value="NZ_AP019700.1"/>
</dbReference>
<dbReference type="Gene3D" id="3.40.50.80">
    <property type="entry name" value="Nucleotide-binding domain of ferredoxin-NADP reductase (FNR) module"/>
    <property type="match status" value="1"/>
</dbReference>
<dbReference type="GO" id="GO:0046872">
    <property type="term" value="F:metal ion binding"/>
    <property type="evidence" value="ECO:0007669"/>
    <property type="project" value="UniProtKB-KW"/>
</dbReference>
<dbReference type="CDD" id="cd00207">
    <property type="entry name" value="fer2"/>
    <property type="match status" value="1"/>
</dbReference>
<dbReference type="Pfam" id="PF00111">
    <property type="entry name" value="Fer2"/>
    <property type="match status" value="1"/>
</dbReference>
<evidence type="ECO:0000256" key="1">
    <source>
        <dbReference type="ARBA" id="ARBA00022630"/>
    </source>
</evidence>
<protein>
    <submittedName>
        <fullName evidence="9">Vanillate O-demethylase ferredoxin subunit</fullName>
    </submittedName>
</protein>
<evidence type="ECO:0000259" key="8">
    <source>
        <dbReference type="PROSITE" id="PS51384"/>
    </source>
</evidence>
<dbReference type="SUPFAM" id="SSF54292">
    <property type="entry name" value="2Fe-2S ferredoxin-like"/>
    <property type="match status" value="1"/>
</dbReference>
<dbReference type="GO" id="GO:0051537">
    <property type="term" value="F:2 iron, 2 sulfur cluster binding"/>
    <property type="evidence" value="ECO:0007669"/>
    <property type="project" value="UniProtKB-KW"/>
</dbReference>
<keyword evidence="3" id="KW-0479">Metal-binding</keyword>
<evidence type="ECO:0000313" key="9">
    <source>
        <dbReference type="EMBL" id="ROP84579.1"/>
    </source>
</evidence>
<dbReference type="InterPro" id="IPR039261">
    <property type="entry name" value="FNR_nucleotide-bd"/>
</dbReference>
<dbReference type="GO" id="GO:0008168">
    <property type="term" value="F:methyltransferase activity"/>
    <property type="evidence" value="ECO:0007669"/>
    <property type="project" value="UniProtKB-KW"/>
</dbReference>
<dbReference type="InterPro" id="IPR006058">
    <property type="entry name" value="2Fe2S_fd_BS"/>
</dbReference>
<organism evidence="9 10">
    <name type="scientific">Stella humosa</name>
    <dbReference type="NCBI Taxonomy" id="94"/>
    <lineage>
        <taxon>Bacteria</taxon>
        <taxon>Pseudomonadati</taxon>
        <taxon>Pseudomonadota</taxon>
        <taxon>Alphaproteobacteria</taxon>
        <taxon>Rhodospirillales</taxon>
        <taxon>Stellaceae</taxon>
        <taxon>Stella</taxon>
    </lineage>
</organism>
<keyword evidence="10" id="KW-1185">Reference proteome</keyword>
<keyword evidence="5" id="KW-0408">Iron</keyword>
<dbReference type="PANTHER" id="PTHR47354:SF1">
    <property type="entry name" value="CARNITINE MONOOXYGENASE REDUCTASE SUBUNIT"/>
    <property type="match status" value="1"/>
</dbReference>
<keyword evidence="9" id="KW-0489">Methyltransferase</keyword>
<feature type="domain" description="FAD-binding FR-type" evidence="8">
    <location>
        <begin position="1"/>
        <end position="102"/>
    </location>
</feature>
<dbReference type="CDD" id="cd06185">
    <property type="entry name" value="PDR_like"/>
    <property type="match status" value="1"/>
</dbReference>
<dbReference type="Proteomes" id="UP000278222">
    <property type="component" value="Unassembled WGS sequence"/>
</dbReference>
<dbReference type="PROSITE" id="PS00197">
    <property type="entry name" value="2FE2S_FER_1"/>
    <property type="match status" value="1"/>
</dbReference>
<reference evidence="9 10" key="1">
    <citation type="submission" date="2018-11" db="EMBL/GenBank/DDBJ databases">
        <title>Genomic Encyclopedia of Type Strains, Phase IV (KMG-IV): sequencing the most valuable type-strain genomes for metagenomic binning, comparative biology and taxonomic classification.</title>
        <authorList>
            <person name="Goeker M."/>
        </authorList>
    </citation>
    <scope>NUCLEOTIDE SEQUENCE [LARGE SCALE GENOMIC DNA]</scope>
    <source>
        <strain evidence="9 10">DSM 5900</strain>
    </source>
</reference>
<dbReference type="Gene3D" id="2.40.30.10">
    <property type="entry name" value="Translation factors"/>
    <property type="match status" value="1"/>
</dbReference>
<dbReference type="PANTHER" id="PTHR47354">
    <property type="entry name" value="NADH OXIDOREDUCTASE HCR"/>
    <property type="match status" value="1"/>
</dbReference>
<dbReference type="OrthoDB" id="9792185at2"/>
<evidence type="ECO:0000256" key="3">
    <source>
        <dbReference type="ARBA" id="ARBA00022723"/>
    </source>
</evidence>
<dbReference type="InterPro" id="IPR001041">
    <property type="entry name" value="2Fe-2S_ferredoxin-type"/>
</dbReference>
<comment type="caution">
    <text evidence="9">The sequence shown here is derived from an EMBL/GenBank/DDBJ whole genome shotgun (WGS) entry which is preliminary data.</text>
</comment>
<dbReference type="InterPro" id="IPR050415">
    <property type="entry name" value="MRET"/>
</dbReference>
<dbReference type="AlphaFoldDB" id="A0A3N1L0M3"/>
<evidence type="ECO:0000259" key="7">
    <source>
        <dbReference type="PROSITE" id="PS51085"/>
    </source>
</evidence>
<keyword evidence="1" id="KW-0285">Flavoprotein</keyword>
<keyword evidence="6" id="KW-0411">Iron-sulfur</keyword>
<dbReference type="EMBL" id="RJKX01000015">
    <property type="protein sequence ID" value="ROP84579.1"/>
    <property type="molecule type" value="Genomic_DNA"/>
</dbReference>
<keyword evidence="2" id="KW-0001">2Fe-2S</keyword>
<evidence type="ECO:0000256" key="2">
    <source>
        <dbReference type="ARBA" id="ARBA00022714"/>
    </source>
</evidence>
<accession>A0A3N1L0M3</accession>
<dbReference type="PROSITE" id="PS51384">
    <property type="entry name" value="FAD_FR"/>
    <property type="match status" value="1"/>
</dbReference>
<feature type="domain" description="2Fe-2S ferredoxin-type" evidence="7">
    <location>
        <begin position="233"/>
        <end position="318"/>
    </location>
</feature>
<dbReference type="InterPro" id="IPR036010">
    <property type="entry name" value="2Fe-2S_ferredoxin-like_sf"/>
</dbReference>
<dbReference type="GO" id="GO:0016491">
    <property type="term" value="F:oxidoreductase activity"/>
    <property type="evidence" value="ECO:0007669"/>
    <property type="project" value="UniProtKB-KW"/>
</dbReference>
<evidence type="ECO:0000256" key="4">
    <source>
        <dbReference type="ARBA" id="ARBA00023002"/>
    </source>
</evidence>
<dbReference type="InterPro" id="IPR012675">
    <property type="entry name" value="Beta-grasp_dom_sf"/>
</dbReference>
<evidence type="ECO:0000256" key="5">
    <source>
        <dbReference type="ARBA" id="ARBA00023004"/>
    </source>
</evidence>
<evidence type="ECO:0000313" key="10">
    <source>
        <dbReference type="Proteomes" id="UP000278222"/>
    </source>
</evidence>
<dbReference type="SUPFAM" id="SSF52343">
    <property type="entry name" value="Ferredoxin reductase-like, C-terminal NADP-linked domain"/>
    <property type="match status" value="1"/>
</dbReference>
<keyword evidence="4" id="KW-0560">Oxidoreductase</keyword>
<dbReference type="InterPro" id="IPR017938">
    <property type="entry name" value="Riboflavin_synthase-like_b-brl"/>
</dbReference>
<proteinExistence type="predicted"/>
<keyword evidence="9" id="KW-0808">Transferase</keyword>
<dbReference type="Gene3D" id="3.10.20.30">
    <property type="match status" value="1"/>
</dbReference>
<dbReference type="GO" id="GO:0032259">
    <property type="term" value="P:methylation"/>
    <property type="evidence" value="ECO:0007669"/>
    <property type="project" value="UniProtKB-KW"/>
</dbReference>
<dbReference type="PROSITE" id="PS51085">
    <property type="entry name" value="2FE2S_FER_2"/>
    <property type="match status" value="1"/>
</dbReference>
<sequence length="318" mass="32825">MPRLPLAVAAVRRETADILAIDLAHPAGRSLPPAPAGAHIRVRVGDGPVRQYSLMNGPDDAEAYRIAVKLEPASRGGSAAMHRLTPGDTVLASLPVDGFPVDWRAGPLLLLAGGIGVTPLLGMARHAMARGHPFELHHFARSAEAAAFADTLQSGEFAGRASGHFGLDGAAVPARLAAILGRAAASGTHAYICGPAPFMDAARTAGLLALGADALHFEYFSAGEADAGTDRDLTVRLGLSGRTLAVPAGRSILSVLLENGVEVDCSCMEGVCGMCVTEVLAGEPDHRDHFLSEQARGAGDIMTVCVSRARGPELTLAL</sequence>